<name>A0A9Q3PSV1_9BASI</name>
<dbReference type="AlphaFoldDB" id="A0A9Q3PSV1"/>
<protein>
    <submittedName>
        <fullName evidence="2">Uncharacterized protein</fullName>
    </submittedName>
</protein>
<dbReference type="Proteomes" id="UP000765509">
    <property type="component" value="Unassembled WGS sequence"/>
</dbReference>
<organism evidence="2 3">
    <name type="scientific">Austropuccinia psidii MF-1</name>
    <dbReference type="NCBI Taxonomy" id="1389203"/>
    <lineage>
        <taxon>Eukaryota</taxon>
        <taxon>Fungi</taxon>
        <taxon>Dikarya</taxon>
        <taxon>Basidiomycota</taxon>
        <taxon>Pucciniomycotina</taxon>
        <taxon>Pucciniomycetes</taxon>
        <taxon>Pucciniales</taxon>
        <taxon>Sphaerophragmiaceae</taxon>
        <taxon>Austropuccinia</taxon>
    </lineage>
</organism>
<reference evidence="2" key="1">
    <citation type="submission" date="2021-03" db="EMBL/GenBank/DDBJ databases">
        <title>Draft genome sequence of rust myrtle Austropuccinia psidii MF-1, a brazilian biotype.</title>
        <authorList>
            <person name="Quecine M.C."/>
            <person name="Pachon D.M.R."/>
            <person name="Bonatelli M.L."/>
            <person name="Correr F.H."/>
            <person name="Franceschini L.M."/>
            <person name="Leite T.F."/>
            <person name="Margarido G.R.A."/>
            <person name="Almeida C.A."/>
            <person name="Ferrarezi J.A."/>
            <person name="Labate C.A."/>
        </authorList>
    </citation>
    <scope>NUCLEOTIDE SEQUENCE</scope>
    <source>
        <strain evidence="2">MF-1</strain>
    </source>
</reference>
<accession>A0A9Q3PSV1</accession>
<proteinExistence type="predicted"/>
<keyword evidence="3" id="KW-1185">Reference proteome</keyword>
<evidence type="ECO:0000256" key="1">
    <source>
        <dbReference type="SAM" id="MobiDB-lite"/>
    </source>
</evidence>
<feature type="region of interest" description="Disordered" evidence="1">
    <location>
        <begin position="51"/>
        <end position="79"/>
    </location>
</feature>
<dbReference type="EMBL" id="AVOT02090940">
    <property type="protein sequence ID" value="MBW0572898.1"/>
    <property type="molecule type" value="Genomic_DNA"/>
</dbReference>
<gene>
    <name evidence="2" type="ORF">O181_112613</name>
</gene>
<feature type="compositionally biased region" description="Basic and acidic residues" evidence="1">
    <location>
        <begin position="59"/>
        <end position="79"/>
    </location>
</feature>
<evidence type="ECO:0000313" key="2">
    <source>
        <dbReference type="EMBL" id="MBW0572898.1"/>
    </source>
</evidence>
<evidence type="ECO:0000313" key="3">
    <source>
        <dbReference type="Proteomes" id="UP000765509"/>
    </source>
</evidence>
<comment type="caution">
    <text evidence="2">The sequence shown here is derived from an EMBL/GenBank/DDBJ whole genome shotgun (WGS) entry which is preliminary data.</text>
</comment>
<sequence>MEVEDPPAQYDDHRRGVEEVSLLSPWRIHPNICDKQEGIPSAQFQSLLDLPAHPTAPPGRHEKIKEEAPHPLERDEVKI</sequence>